<evidence type="ECO:0000259" key="1">
    <source>
        <dbReference type="Pfam" id="PF13358"/>
    </source>
</evidence>
<dbReference type="Pfam" id="PF13358">
    <property type="entry name" value="DDE_3"/>
    <property type="match status" value="1"/>
</dbReference>
<reference evidence="3" key="1">
    <citation type="submission" date="2016-05" db="EMBL/GenBank/DDBJ databases">
        <authorList>
            <person name="Wang W."/>
            <person name="Zhu L."/>
        </authorList>
    </citation>
    <scope>NUCLEOTIDE SEQUENCE [LARGE SCALE GENOMIC DNA]</scope>
    <source>
        <strain evidence="3">W-2</strain>
    </source>
</reference>
<dbReference type="InterPro" id="IPR036397">
    <property type="entry name" value="RNaseH_sf"/>
</dbReference>
<sequence>MSFLQLVANHYKDQLIAMVVDNAKIHRSPLIQDFIAKNGWILLIYLPPYSPDLNSIDRLWRWLKEMVIANWFHPTRSSIEEAMNSFLHIFLIFLKLRLNSFPFINNVY</sequence>
<evidence type="ECO:0000313" key="2">
    <source>
        <dbReference type="EMBL" id="OAT72952.1"/>
    </source>
</evidence>
<name>A0A1B7KS91_PARTM</name>
<comment type="caution">
    <text evidence="2">The sequence shown here is derived from an EMBL/GenBank/DDBJ whole genome shotgun (WGS) entry which is preliminary data.</text>
</comment>
<dbReference type="EMBL" id="LXMA01000023">
    <property type="protein sequence ID" value="OAT72952.1"/>
    <property type="molecule type" value="Genomic_DNA"/>
</dbReference>
<evidence type="ECO:0000313" key="3">
    <source>
        <dbReference type="Proteomes" id="UP000078290"/>
    </source>
</evidence>
<dbReference type="RefSeq" id="WP_064551921.1">
    <property type="nucleotide sequence ID" value="NZ_LXMA01000023.1"/>
</dbReference>
<dbReference type="Gene3D" id="3.30.420.10">
    <property type="entry name" value="Ribonuclease H-like superfamily/Ribonuclease H"/>
    <property type="match status" value="1"/>
</dbReference>
<organism evidence="2 3">
    <name type="scientific">Parageobacillus thermoglucosidasius</name>
    <name type="common">Geobacillus thermoglucosidasius</name>
    <dbReference type="NCBI Taxonomy" id="1426"/>
    <lineage>
        <taxon>Bacteria</taxon>
        <taxon>Bacillati</taxon>
        <taxon>Bacillota</taxon>
        <taxon>Bacilli</taxon>
        <taxon>Bacillales</taxon>
        <taxon>Anoxybacillaceae</taxon>
        <taxon>Parageobacillus</taxon>
    </lineage>
</organism>
<dbReference type="OrthoDB" id="2854648at2"/>
<gene>
    <name evidence="2" type="ORF">A7K69_08465</name>
</gene>
<dbReference type="InterPro" id="IPR012337">
    <property type="entry name" value="RNaseH-like_sf"/>
</dbReference>
<accession>A0A1B7KS91</accession>
<dbReference type="InterPro" id="IPR038717">
    <property type="entry name" value="Tc1-like_DDE_dom"/>
</dbReference>
<feature type="domain" description="Tc1-like transposase DDE" evidence="1">
    <location>
        <begin position="3"/>
        <end position="78"/>
    </location>
</feature>
<protein>
    <recommendedName>
        <fullName evidence="1">Tc1-like transposase DDE domain-containing protein</fullName>
    </recommendedName>
</protein>
<dbReference type="SUPFAM" id="SSF53098">
    <property type="entry name" value="Ribonuclease H-like"/>
    <property type="match status" value="1"/>
</dbReference>
<dbReference type="Proteomes" id="UP000078290">
    <property type="component" value="Unassembled WGS sequence"/>
</dbReference>
<dbReference type="AlphaFoldDB" id="A0A1B7KS91"/>
<dbReference type="GO" id="GO:0003676">
    <property type="term" value="F:nucleic acid binding"/>
    <property type="evidence" value="ECO:0007669"/>
    <property type="project" value="InterPro"/>
</dbReference>
<proteinExistence type="predicted"/>